<keyword evidence="6" id="KW-1185">Reference proteome</keyword>
<dbReference type="CDD" id="cd20267">
    <property type="entry name" value="Complex1_LYR_LYRM7"/>
    <property type="match status" value="1"/>
</dbReference>
<dbReference type="GO" id="GO:0044183">
    <property type="term" value="F:protein folding chaperone"/>
    <property type="evidence" value="ECO:0007669"/>
    <property type="project" value="TreeGrafter"/>
</dbReference>
<gene>
    <name evidence="5" type="ORF">EZV62_012904</name>
</gene>
<dbReference type="InterPro" id="IPR008011">
    <property type="entry name" value="Complex1_LYR_dom"/>
</dbReference>
<proteinExistence type="predicted"/>
<dbReference type="PANTHER" id="PTHR46749">
    <property type="entry name" value="COMPLEX III ASSEMBLY FACTOR LYRM7"/>
    <property type="match status" value="1"/>
</dbReference>
<keyword evidence="2" id="KW-0496">Mitochondrion</keyword>
<sequence length="125" mass="14241">MVRGEALSAYRALIRATRKSFAGDTLMLRESAKEIRSKFDENRHVTSEVQIQRHLDAAREASRFVSTMIVQAKLNDRGGYAQQRFSYITSFGSGLLYFLHETELEQIGALMLRPYILVSIDIQLA</sequence>
<evidence type="ECO:0000313" key="6">
    <source>
        <dbReference type="Proteomes" id="UP000323000"/>
    </source>
</evidence>
<dbReference type="InterPro" id="IPR045298">
    <property type="entry name" value="Complex1_LYR_LYRM7"/>
</dbReference>
<dbReference type="GO" id="GO:0034551">
    <property type="term" value="P:mitochondrial respiratory chain complex III assembly"/>
    <property type="evidence" value="ECO:0007669"/>
    <property type="project" value="InterPro"/>
</dbReference>
<reference evidence="6" key="1">
    <citation type="journal article" date="2019" name="Gigascience">
        <title>De novo genome assembly of the endangered Acer yangbiense, a plant species with extremely small populations endemic to Yunnan Province, China.</title>
        <authorList>
            <person name="Yang J."/>
            <person name="Wariss H.M."/>
            <person name="Tao L."/>
            <person name="Zhang R."/>
            <person name="Yun Q."/>
            <person name="Hollingsworth P."/>
            <person name="Dao Z."/>
            <person name="Luo G."/>
            <person name="Guo H."/>
            <person name="Ma Y."/>
            <person name="Sun W."/>
        </authorList>
    </citation>
    <scope>NUCLEOTIDE SEQUENCE [LARGE SCALE GENOMIC DNA]</scope>
    <source>
        <strain evidence="6">cv. Malutang</strain>
    </source>
</reference>
<comment type="caution">
    <text evidence="5">The sequence shown here is derived from an EMBL/GenBank/DDBJ whole genome shotgun (WGS) entry which is preliminary data.</text>
</comment>
<organism evidence="5 6">
    <name type="scientific">Acer yangbiense</name>
    <dbReference type="NCBI Taxonomy" id="1000413"/>
    <lineage>
        <taxon>Eukaryota</taxon>
        <taxon>Viridiplantae</taxon>
        <taxon>Streptophyta</taxon>
        <taxon>Embryophyta</taxon>
        <taxon>Tracheophyta</taxon>
        <taxon>Spermatophyta</taxon>
        <taxon>Magnoliopsida</taxon>
        <taxon>eudicotyledons</taxon>
        <taxon>Gunneridae</taxon>
        <taxon>Pentapetalae</taxon>
        <taxon>rosids</taxon>
        <taxon>malvids</taxon>
        <taxon>Sapindales</taxon>
        <taxon>Sapindaceae</taxon>
        <taxon>Hippocastanoideae</taxon>
        <taxon>Acereae</taxon>
        <taxon>Acer</taxon>
    </lineage>
</organism>
<evidence type="ECO:0000256" key="1">
    <source>
        <dbReference type="ARBA" id="ARBA00004305"/>
    </source>
</evidence>
<evidence type="ECO:0000256" key="3">
    <source>
        <dbReference type="ARBA" id="ARBA00023186"/>
    </source>
</evidence>
<comment type="subcellular location">
    <subcellularLocation>
        <location evidence="1">Mitochondrion matrix</location>
    </subcellularLocation>
</comment>
<dbReference type="AlphaFoldDB" id="A0A5C7HWP1"/>
<dbReference type="Proteomes" id="UP000323000">
    <property type="component" value="Chromosome 5"/>
</dbReference>
<evidence type="ECO:0000313" key="5">
    <source>
        <dbReference type="EMBL" id="TXG61541.1"/>
    </source>
</evidence>
<dbReference type="PANTHER" id="PTHR46749:SF1">
    <property type="entry name" value="COMPLEX III ASSEMBLY FACTOR LYRM7"/>
    <property type="match status" value="1"/>
</dbReference>
<dbReference type="InterPro" id="IPR050435">
    <property type="entry name" value="MZM1/LYRM7"/>
</dbReference>
<dbReference type="EMBL" id="VAHF01000005">
    <property type="protein sequence ID" value="TXG61541.1"/>
    <property type="molecule type" value="Genomic_DNA"/>
</dbReference>
<protein>
    <recommendedName>
        <fullName evidence="4">Complex 1 LYR protein domain-containing protein</fullName>
    </recommendedName>
</protein>
<evidence type="ECO:0000256" key="2">
    <source>
        <dbReference type="ARBA" id="ARBA00023128"/>
    </source>
</evidence>
<dbReference type="GO" id="GO:0005759">
    <property type="term" value="C:mitochondrial matrix"/>
    <property type="evidence" value="ECO:0007669"/>
    <property type="project" value="UniProtKB-SubCell"/>
</dbReference>
<dbReference type="Pfam" id="PF05347">
    <property type="entry name" value="Complex1_LYR"/>
    <property type="match status" value="1"/>
</dbReference>
<evidence type="ECO:0000259" key="4">
    <source>
        <dbReference type="Pfam" id="PF05347"/>
    </source>
</evidence>
<name>A0A5C7HWP1_9ROSI</name>
<dbReference type="OrthoDB" id="529194at2759"/>
<keyword evidence="3" id="KW-0143">Chaperone</keyword>
<accession>A0A5C7HWP1</accession>
<feature type="domain" description="Complex 1 LYR protein" evidence="4">
    <location>
        <begin position="5"/>
        <end position="61"/>
    </location>
</feature>